<dbReference type="Pfam" id="PF07715">
    <property type="entry name" value="Plug"/>
    <property type="match status" value="1"/>
</dbReference>
<evidence type="ECO:0000256" key="1">
    <source>
        <dbReference type="ARBA" id="ARBA00022729"/>
    </source>
</evidence>
<feature type="domain" description="TonB-dependent receptor plug" evidence="3">
    <location>
        <begin position="108"/>
        <end position="213"/>
    </location>
</feature>
<keyword evidence="1" id="KW-0732">Signal</keyword>
<evidence type="ECO:0000256" key="2">
    <source>
        <dbReference type="PROSITE-ProRule" id="PRU01360"/>
    </source>
</evidence>
<dbReference type="InterPro" id="IPR037066">
    <property type="entry name" value="Plug_dom_sf"/>
</dbReference>
<comment type="subcellular location">
    <subcellularLocation>
        <location evidence="2">Cell outer membrane</location>
        <topology evidence="2">Multi-pass membrane protein</topology>
    </subcellularLocation>
</comment>
<dbReference type="GO" id="GO:0044718">
    <property type="term" value="P:siderophore transmembrane transport"/>
    <property type="evidence" value="ECO:0007669"/>
    <property type="project" value="TreeGrafter"/>
</dbReference>
<comment type="similarity">
    <text evidence="2">Belongs to the TonB-dependent receptor family.</text>
</comment>
<evidence type="ECO:0000313" key="4">
    <source>
        <dbReference type="EMBL" id="ALB75731.1"/>
    </source>
</evidence>
<dbReference type="PROSITE" id="PS52016">
    <property type="entry name" value="TONB_DEPENDENT_REC_3"/>
    <property type="match status" value="1"/>
</dbReference>
<dbReference type="NCBIfam" id="TIGR04057">
    <property type="entry name" value="SusC_RagA_signa"/>
    <property type="match status" value="1"/>
</dbReference>
<keyword evidence="2" id="KW-0998">Cell outer membrane</keyword>
<dbReference type="PANTHER" id="PTHR30069">
    <property type="entry name" value="TONB-DEPENDENT OUTER MEMBRANE RECEPTOR"/>
    <property type="match status" value="1"/>
</dbReference>
<sequence>MTGFFTNSAQAKIFEDDWVQGLVVDQNGEAVIGASIFEKGTQNGTVTDVDGKFRLDVQSYEHTLEISYIGYTTQRIKPKKGDNLHIVLVEDSKTMDEVVVVGYQTMRKTDVVGAVSSIKSKELNVTTPTVGQSLVGKVSGVQIAQVSGAPYQSTKIRVRGVASINASSDPLYVIDGYPSNEDLMLSPEDIESIEVLKDAASAAIYGSRAAGGVVLITTKRGKEGKAKVNYNFQFSVNQLAKKVKLLNSAQFADLVVDGRNNAYKNFMVNKYNSL</sequence>
<dbReference type="EMBL" id="KT336244">
    <property type="protein sequence ID" value="ALB75731.1"/>
    <property type="molecule type" value="Genomic_DNA"/>
</dbReference>
<dbReference type="AlphaFoldDB" id="A0A0M3Q0S1"/>
<dbReference type="InterPro" id="IPR012910">
    <property type="entry name" value="Plug_dom"/>
</dbReference>
<dbReference type="Gene3D" id="2.170.130.10">
    <property type="entry name" value="TonB-dependent receptor, plug domain"/>
    <property type="match status" value="1"/>
</dbReference>
<proteinExistence type="inferred from homology"/>
<keyword evidence="2" id="KW-1134">Transmembrane beta strand</keyword>
<dbReference type="FunFam" id="2.60.40.1120:FF:000003">
    <property type="entry name" value="Outer membrane protein Omp121"/>
    <property type="match status" value="1"/>
</dbReference>
<dbReference type="PANTHER" id="PTHR30069:SF29">
    <property type="entry name" value="HEMOGLOBIN AND HEMOGLOBIN-HAPTOGLOBIN-BINDING PROTEIN 1-RELATED"/>
    <property type="match status" value="1"/>
</dbReference>
<dbReference type="InterPro" id="IPR008969">
    <property type="entry name" value="CarboxyPept-like_regulatory"/>
</dbReference>
<dbReference type="InterPro" id="IPR023997">
    <property type="entry name" value="TonB-dep_OMP_SusC/RagA_CS"/>
</dbReference>
<keyword evidence="2" id="KW-0813">Transport</keyword>
<evidence type="ECO:0000259" key="3">
    <source>
        <dbReference type="Pfam" id="PF07715"/>
    </source>
</evidence>
<dbReference type="GO" id="GO:0015344">
    <property type="term" value="F:siderophore uptake transmembrane transporter activity"/>
    <property type="evidence" value="ECO:0007669"/>
    <property type="project" value="TreeGrafter"/>
</dbReference>
<protein>
    <submittedName>
        <fullName evidence="4">TonB-dependent Receptor Plug domain protein</fullName>
    </submittedName>
</protein>
<keyword evidence="2" id="KW-0472">Membrane</keyword>
<dbReference type="SUPFAM" id="SSF49464">
    <property type="entry name" value="Carboxypeptidase regulatory domain-like"/>
    <property type="match status" value="1"/>
</dbReference>
<dbReference type="InterPro" id="IPR039426">
    <property type="entry name" value="TonB-dep_rcpt-like"/>
</dbReference>
<accession>A0A0M3Q0S1</accession>
<dbReference type="Gene3D" id="2.60.40.1120">
    <property type="entry name" value="Carboxypeptidase-like, regulatory domain"/>
    <property type="match status" value="1"/>
</dbReference>
<reference evidence="4" key="1">
    <citation type="journal article" date="2015" name="Proc. Natl. Acad. Sci. U.S.A.">
        <title>Functional metagenomic discovery of bacterial effectors in the human microbiome and isolation of commendamide, a GPCR G2A/132 agonist.</title>
        <authorList>
            <person name="Cohen L.J."/>
            <person name="Kang H.S."/>
            <person name="Chu J."/>
            <person name="Huang Y.H."/>
            <person name="Gordon E.A."/>
            <person name="Reddy B.V."/>
            <person name="Ternei M.A."/>
            <person name="Craig J.W."/>
            <person name="Brady S.F."/>
        </authorList>
    </citation>
    <scope>NUCLEOTIDE SEQUENCE</scope>
</reference>
<name>A0A0M3Q0S1_9BACT</name>
<dbReference type="SUPFAM" id="SSF56935">
    <property type="entry name" value="Porins"/>
    <property type="match status" value="1"/>
</dbReference>
<dbReference type="Pfam" id="PF13715">
    <property type="entry name" value="CarbopepD_reg_2"/>
    <property type="match status" value="1"/>
</dbReference>
<keyword evidence="4" id="KW-0675">Receptor</keyword>
<dbReference type="GO" id="GO:0009279">
    <property type="term" value="C:cell outer membrane"/>
    <property type="evidence" value="ECO:0007669"/>
    <property type="project" value="UniProtKB-SubCell"/>
</dbReference>
<organism evidence="4">
    <name type="scientific">uncultured bacterium 3e18</name>
    <dbReference type="NCBI Taxonomy" id="1701369"/>
    <lineage>
        <taxon>Bacteria</taxon>
        <taxon>environmental samples</taxon>
    </lineage>
</organism>
<keyword evidence="2" id="KW-0812">Transmembrane</keyword>